<dbReference type="OrthoDB" id="196858at2759"/>
<protein>
    <submittedName>
        <fullName evidence="2">Uncharacterized protein</fullName>
    </submittedName>
</protein>
<feature type="region of interest" description="Disordered" evidence="1">
    <location>
        <begin position="30"/>
        <end position="51"/>
    </location>
</feature>
<comment type="caution">
    <text evidence="2">The sequence shown here is derived from an EMBL/GenBank/DDBJ whole genome shotgun (WGS) entry which is preliminary data.</text>
</comment>
<organism evidence="2 3">
    <name type="scientific">Austropuccinia psidii MF-1</name>
    <dbReference type="NCBI Taxonomy" id="1389203"/>
    <lineage>
        <taxon>Eukaryota</taxon>
        <taxon>Fungi</taxon>
        <taxon>Dikarya</taxon>
        <taxon>Basidiomycota</taxon>
        <taxon>Pucciniomycotina</taxon>
        <taxon>Pucciniomycetes</taxon>
        <taxon>Pucciniales</taxon>
        <taxon>Sphaerophragmiaceae</taxon>
        <taxon>Austropuccinia</taxon>
    </lineage>
</organism>
<evidence type="ECO:0000256" key="1">
    <source>
        <dbReference type="SAM" id="MobiDB-lite"/>
    </source>
</evidence>
<proteinExistence type="predicted"/>
<name>A0A9Q3CSH4_9BASI</name>
<keyword evidence="3" id="KW-1185">Reference proteome</keyword>
<evidence type="ECO:0000313" key="2">
    <source>
        <dbReference type="EMBL" id="MBW0488083.1"/>
    </source>
</evidence>
<dbReference type="AlphaFoldDB" id="A0A9Q3CSH4"/>
<evidence type="ECO:0000313" key="3">
    <source>
        <dbReference type="Proteomes" id="UP000765509"/>
    </source>
</evidence>
<gene>
    <name evidence="2" type="ORF">O181_027798</name>
</gene>
<sequence>METIRVIDIPVLVPLILDVDHLLNNDLSSSNSDQNNLPNNDTSSSSCSSSPSIKPIFNKALITVFWKVNWKGAIFSTHHSQITVILSGFVDYVRNNTNQIPSISSFGQFINLNSSSYDKSGERLSLLYSVLPDDNQDAENSLDNSQNSHIDQATNDCNFQRSIEIKLSIDHGWDIELESLGQGEGINEIWEAISEKPINGLQNILRINHAELSSSSHQIVIQRLAGGKSIRVNQNLIKPTSNQSTTQTQFQSIIDDNKSIGNLSLKSRSTEVSKDETLILNLTSQDSFSPQTNQINSAY</sequence>
<dbReference type="Proteomes" id="UP000765509">
    <property type="component" value="Unassembled WGS sequence"/>
</dbReference>
<dbReference type="EMBL" id="AVOT02009428">
    <property type="protein sequence ID" value="MBW0488083.1"/>
    <property type="molecule type" value="Genomic_DNA"/>
</dbReference>
<accession>A0A9Q3CSH4</accession>
<reference evidence="2" key="1">
    <citation type="submission" date="2021-03" db="EMBL/GenBank/DDBJ databases">
        <title>Draft genome sequence of rust myrtle Austropuccinia psidii MF-1, a brazilian biotype.</title>
        <authorList>
            <person name="Quecine M.C."/>
            <person name="Pachon D.M.R."/>
            <person name="Bonatelli M.L."/>
            <person name="Correr F.H."/>
            <person name="Franceschini L.M."/>
            <person name="Leite T.F."/>
            <person name="Margarido G.R.A."/>
            <person name="Almeida C.A."/>
            <person name="Ferrarezi J.A."/>
            <person name="Labate C.A."/>
        </authorList>
    </citation>
    <scope>NUCLEOTIDE SEQUENCE</scope>
    <source>
        <strain evidence="2">MF-1</strain>
    </source>
</reference>